<feature type="non-terminal residue" evidence="1">
    <location>
        <position position="1"/>
    </location>
</feature>
<name>A0AAV2SGT1_MEGNR</name>
<comment type="caution">
    <text evidence="1">The sequence shown here is derived from an EMBL/GenBank/DDBJ whole genome shotgun (WGS) entry which is preliminary data.</text>
</comment>
<evidence type="ECO:0000313" key="1">
    <source>
        <dbReference type="EMBL" id="CAL4191240.1"/>
    </source>
</evidence>
<sequence>LQKFHSDASKWCFTSVDYMENGPQPKDLIERINEAPWKNSTYTFTNNVTFENSLKIKSDATSHTIYEINEGIRIPRSQMPIIEKQQEIERSLEKEEQILNNSVPLSHSWPGKF</sequence>
<dbReference type="EMBL" id="CAXKWB010067645">
    <property type="protein sequence ID" value="CAL4191240.1"/>
    <property type="molecule type" value="Genomic_DNA"/>
</dbReference>
<gene>
    <name evidence="1" type="ORF">MNOR_LOCUS36573</name>
</gene>
<keyword evidence="2" id="KW-1185">Reference proteome</keyword>
<reference evidence="1 2" key="1">
    <citation type="submission" date="2024-05" db="EMBL/GenBank/DDBJ databases">
        <authorList>
            <person name="Wallberg A."/>
        </authorList>
    </citation>
    <scope>NUCLEOTIDE SEQUENCE [LARGE SCALE GENOMIC DNA]</scope>
</reference>
<organism evidence="1 2">
    <name type="scientific">Meganyctiphanes norvegica</name>
    <name type="common">Northern krill</name>
    <name type="synonym">Thysanopoda norvegica</name>
    <dbReference type="NCBI Taxonomy" id="48144"/>
    <lineage>
        <taxon>Eukaryota</taxon>
        <taxon>Metazoa</taxon>
        <taxon>Ecdysozoa</taxon>
        <taxon>Arthropoda</taxon>
        <taxon>Crustacea</taxon>
        <taxon>Multicrustacea</taxon>
        <taxon>Malacostraca</taxon>
        <taxon>Eumalacostraca</taxon>
        <taxon>Eucarida</taxon>
        <taxon>Euphausiacea</taxon>
        <taxon>Euphausiidae</taxon>
        <taxon>Meganyctiphanes</taxon>
    </lineage>
</organism>
<feature type="non-terminal residue" evidence="1">
    <location>
        <position position="113"/>
    </location>
</feature>
<protein>
    <submittedName>
        <fullName evidence="1">Uncharacterized protein</fullName>
    </submittedName>
</protein>
<proteinExistence type="predicted"/>
<dbReference type="Proteomes" id="UP001497623">
    <property type="component" value="Unassembled WGS sequence"/>
</dbReference>
<dbReference type="AlphaFoldDB" id="A0AAV2SGT1"/>
<accession>A0AAV2SGT1</accession>
<evidence type="ECO:0000313" key="2">
    <source>
        <dbReference type="Proteomes" id="UP001497623"/>
    </source>
</evidence>